<dbReference type="InterPro" id="IPR010093">
    <property type="entry name" value="SinI_DNA-bd"/>
</dbReference>
<name>A0A6M1RZN5_9HYPH</name>
<organism evidence="2 3">
    <name type="scientific">Rhizobium daejeonense</name>
    <dbReference type="NCBI Taxonomy" id="240521"/>
    <lineage>
        <taxon>Bacteria</taxon>
        <taxon>Pseudomonadati</taxon>
        <taxon>Pseudomonadota</taxon>
        <taxon>Alphaproteobacteria</taxon>
        <taxon>Hyphomicrobiales</taxon>
        <taxon>Rhizobiaceae</taxon>
        <taxon>Rhizobium/Agrobacterium group</taxon>
        <taxon>Rhizobium</taxon>
    </lineage>
</organism>
<dbReference type="EMBL" id="JAAKZH010000001">
    <property type="protein sequence ID" value="NGO62457.1"/>
    <property type="molecule type" value="Genomic_DNA"/>
</dbReference>
<comment type="caution">
    <text evidence="2">The sequence shown here is derived from an EMBL/GenBank/DDBJ whole genome shotgun (WGS) entry which is preliminary data.</text>
</comment>
<dbReference type="AlphaFoldDB" id="A0A6M1RZN5"/>
<dbReference type="RefSeq" id="WP_163900415.1">
    <property type="nucleotide sequence ID" value="NZ_CP048427.1"/>
</dbReference>
<evidence type="ECO:0000313" key="2">
    <source>
        <dbReference type="EMBL" id="NGO62457.1"/>
    </source>
</evidence>
<proteinExistence type="predicted"/>
<dbReference type="NCBIfam" id="TIGR01764">
    <property type="entry name" value="excise"/>
    <property type="match status" value="1"/>
</dbReference>
<protein>
    <submittedName>
        <fullName evidence="2">Helix-turn-helix domain-containing protein</fullName>
    </submittedName>
</protein>
<accession>A0A6M1RZN5</accession>
<sequence length="75" mass="8605">MNFLDDDAPLLDEEGSGGPVVDASFLTVAQLVRRWQISERHIRRLIDTNALSVHRFGRKVRIAKEEVLAYEHSCR</sequence>
<evidence type="ECO:0000259" key="1">
    <source>
        <dbReference type="Pfam" id="PF12728"/>
    </source>
</evidence>
<gene>
    <name evidence="2" type="ORF">G6N76_02130</name>
</gene>
<dbReference type="Pfam" id="PF12728">
    <property type="entry name" value="HTH_17"/>
    <property type="match status" value="1"/>
</dbReference>
<evidence type="ECO:0000313" key="3">
    <source>
        <dbReference type="Proteomes" id="UP000477849"/>
    </source>
</evidence>
<keyword evidence="3" id="KW-1185">Reference proteome</keyword>
<reference evidence="2 3" key="1">
    <citation type="submission" date="2020-02" db="EMBL/GenBank/DDBJ databases">
        <title>Genome sequence of the type strain CCBAU10050 of Rhizobium daejeonense.</title>
        <authorList>
            <person name="Gao J."/>
            <person name="Sun J."/>
        </authorList>
    </citation>
    <scope>NUCLEOTIDE SEQUENCE [LARGE SCALE GENOMIC DNA]</scope>
    <source>
        <strain evidence="2 3">CCBAU10050</strain>
    </source>
</reference>
<dbReference type="Proteomes" id="UP000477849">
    <property type="component" value="Unassembled WGS sequence"/>
</dbReference>
<dbReference type="GO" id="GO:0003677">
    <property type="term" value="F:DNA binding"/>
    <property type="evidence" value="ECO:0007669"/>
    <property type="project" value="InterPro"/>
</dbReference>
<dbReference type="InterPro" id="IPR041657">
    <property type="entry name" value="HTH_17"/>
</dbReference>
<feature type="domain" description="Helix-turn-helix" evidence="1">
    <location>
        <begin position="25"/>
        <end position="70"/>
    </location>
</feature>